<feature type="signal peptide" evidence="1">
    <location>
        <begin position="1"/>
        <end position="21"/>
    </location>
</feature>
<dbReference type="RefSeq" id="WP_057793040.1">
    <property type="nucleotide sequence ID" value="NZ_LAXJ01000009.1"/>
</dbReference>
<evidence type="ECO:0000313" key="3">
    <source>
        <dbReference type="EMBL" id="KRS12509.1"/>
    </source>
</evidence>
<sequence>MKTRLLSLTLAGTLGAGAAMADVDATAVTDLNLRAGPSPAQPVIDVIPNAGAVSIQGCIEASSWCEVNYNGTQGWAYGDYLAASSDSGSVRVIENRSVIEVPTVTYEYSEADTVQAGGAISPYVGDTYVAPSVPADNTLVYVRDNPMEPIYLDGEVVTGAQLPAAVGLQPVPDTEYRYAYVNGVPVLVEPADRRVVYLVR</sequence>
<protein>
    <recommendedName>
        <fullName evidence="2">SH3b domain-containing protein</fullName>
    </recommendedName>
</protein>
<keyword evidence="4" id="KW-1185">Reference proteome</keyword>
<accession>A0A0T5NUA4</accession>
<dbReference type="Gene3D" id="2.30.30.40">
    <property type="entry name" value="SH3 Domains"/>
    <property type="match status" value="1"/>
</dbReference>
<name>A0A0T5NUA4_9RHOB</name>
<feature type="chain" id="PRO_5006663918" description="SH3b domain-containing protein" evidence="1">
    <location>
        <begin position="22"/>
        <end position="200"/>
    </location>
</feature>
<dbReference type="OrthoDB" id="102964at2"/>
<comment type="caution">
    <text evidence="3">The sequence shown here is derived from an EMBL/GenBank/DDBJ whole genome shotgun (WGS) entry which is preliminary data.</text>
</comment>
<gene>
    <name evidence="3" type="ORF">XM53_10445</name>
</gene>
<dbReference type="EMBL" id="LAXJ01000009">
    <property type="protein sequence ID" value="KRS12509.1"/>
    <property type="molecule type" value="Genomic_DNA"/>
</dbReference>
<proteinExistence type="predicted"/>
<dbReference type="PATRIC" id="fig|1641875.4.peg.4510"/>
<keyword evidence="1" id="KW-0732">Signal</keyword>
<reference evidence="3 4" key="1">
    <citation type="submission" date="2015-04" db="EMBL/GenBank/DDBJ databases">
        <title>The draft genome sequence of Roseovarius sp.R12b.</title>
        <authorList>
            <person name="Li G."/>
            <person name="Lai Q."/>
            <person name="Shao Z."/>
            <person name="Yan P."/>
        </authorList>
    </citation>
    <scope>NUCLEOTIDE SEQUENCE [LARGE SCALE GENOMIC DNA]</scope>
    <source>
        <strain evidence="3 4">R12B</strain>
    </source>
</reference>
<dbReference type="STRING" id="1641875.XM53_10445"/>
<dbReference type="InterPro" id="IPR003646">
    <property type="entry name" value="SH3-like_bac-type"/>
</dbReference>
<evidence type="ECO:0000259" key="2">
    <source>
        <dbReference type="Pfam" id="PF08239"/>
    </source>
</evidence>
<evidence type="ECO:0000256" key="1">
    <source>
        <dbReference type="SAM" id="SignalP"/>
    </source>
</evidence>
<feature type="domain" description="SH3b" evidence="2">
    <location>
        <begin position="30"/>
        <end position="81"/>
    </location>
</feature>
<organism evidence="3 4">
    <name type="scientific">Roseovarius atlanticus</name>
    <dbReference type="NCBI Taxonomy" id="1641875"/>
    <lineage>
        <taxon>Bacteria</taxon>
        <taxon>Pseudomonadati</taxon>
        <taxon>Pseudomonadota</taxon>
        <taxon>Alphaproteobacteria</taxon>
        <taxon>Rhodobacterales</taxon>
        <taxon>Roseobacteraceae</taxon>
        <taxon>Roseovarius</taxon>
    </lineage>
</organism>
<dbReference type="Proteomes" id="UP000051295">
    <property type="component" value="Unassembled WGS sequence"/>
</dbReference>
<dbReference type="AlphaFoldDB" id="A0A0T5NUA4"/>
<dbReference type="Pfam" id="PF08239">
    <property type="entry name" value="SH3_3"/>
    <property type="match status" value="1"/>
</dbReference>
<dbReference type="Pfam" id="PF06823">
    <property type="entry name" value="DUF1236"/>
    <property type="match status" value="1"/>
</dbReference>
<dbReference type="InterPro" id="IPR009642">
    <property type="entry name" value="DUF1236"/>
</dbReference>
<evidence type="ECO:0000313" key="4">
    <source>
        <dbReference type="Proteomes" id="UP000051295"/>
    </source>
</evidence>